<evidence type="ECO:0000313" key="1">
    <source>
        <dbReference type="EMBL" id="RGQ41318.1"/>
    </source>
</evidence>
<dbReference type="Proteomes" id="UP000284751">
    <property type="component" value="Unassembled WGS sequence"/>
</dbReference>
<evidence type="ECO:0008006" key="3">
    <source>
        <dbReference type="Google" id="ProtNLM"/>
    </source>
</evidence>
<name>A0A412AY53_9FIRM</name>
<reference evidence="1 2" key="1">
    <citation type="submission" date="2018-08" db="EMBL/GenBank/DDBJ databases">
        <title>A genome reference for cultivated species of the human gut microbiota.</title>
        <authorList>
            <person name="Zou Y."/>
            <person name="Xue W."/>
            <person name="Luo G."/>
        </authorList>
    </citation>
    <scope>NUCLEOTIDE SEQUENCE [LARGE SCALE GENOMIC DNA]</scope>
    <source>
        <strain evidence="1 2">AF28-26</strain>
    </source>
</reference>
<comment type="caution">
    <text evidence="1">The sequence shown here is derived from an EMBL/GenBank/DDBJ whole genome shotgun (WGS) entry which is preliminary data.</text>
</comment>
<dbReference type="InterPro" id="IPR014347">
    <property type="entry name" value="Tautomerase/MIF_sf"/>
</dbReference>
<dbReference type="InterPro" id="IPR001398">
    <property type="entry name" value="Macrophage_inhib_fac"/>
</dbReference>
<accession>A0A412AY53</accession>
<organism evidence="1 2">
    <name type="scientific">[Clostridium] leptum</name>
    <dbReference type="NCBI Taxonomy" id="1535"/>
    <lineage>
        <taxon>Bacteria</taxon>
        <taxon>Bacillati</taxon>
        <taxon>Bacillota</taxon>
        <taxon>Clostridia</taxon>
        <taxon>Eubacteriales</taxon>
        <taxon>Oscillospiraceae</taxon>
        <taxon>Oscillospiraceae incertae sedis</taxon>
    </lineage>
</organism>
<dbReference type="EMBL" id="QRTC01000019">
    <property type="protein sequence ID" value="RGQ41318.1"/>
    <property type="molecule type" value="Genomic_DNA"/>
</dbReference>
<dbReference type="Pfam" id="PF01187">
    <property type="entry name" value="MIF"/>
    <property type="match status" value="1"/>
</dbReference>
<dbReference type="Gene3D" id="3.30.429.10">
    <property type="entry name" value="Macrophage Migration Inhibitory Factor"/>
    <property type="match status" value="1"/>
</dbReference>
<protein>
    <recommendedName>
        <fullName evidence="3">Macrophage migration inhibitory factor (MIF)</fullName>
    </recommendedName>
</protein>
<sequence length="115" mass="12634">MPYVQVRVSVPLTQEQIEKLAAETLNSIDLIPGKSAPVTMAEIIPDCNLYFGTVDGEPCAIVDVAANNSPDSTDLKAYSKHVCKALNEIAGIELGRIYIKHHANPEWHTGRMFIE</sequence>
<gene>
    <name evidence="1" type="ORF">DWY99_06335</name>
</gene>
<evidence type="ECO:0000313" key="2">
    <source>
        <dbReference type="Proteomes" id="UP000284751"/>
    </source>
</evidence>
<dbReference type="SUPFAM" id="SSF55331">
    <property type="entry name" value="Tautomerase/MIF"/>
    <property type="match status" value="1"/>
</dbReference>
<proteinExistence type="predicted"/>
<dbReference type="AlphaFoldDB" id="A0A412AY53"/>